<dbReference type="GO" id="GO:0005886">
    <property type="term" value="C:plasma membrane"/>
    <property type="evidence" value="ECO:0007669"/>
    <property type="project" value="TreeGrafter"/>
</dbReference>
<dbReference type="RefSeq" id="WP_066663082.1">
    <property type="nucleotide sequence ID" value="NZ_CBCSCL010000015.1"/>
</dbReference>
<organism evidence="7 8">
    <name type="scientific">Bordetella flabilis</name>
    <dbReference type="NCBI Taxonomy" id="463014"/>
    <lineage>
        <taxon>Bacteria</taxon>
        <taxon>Pseudomonadati</taxon>
        <taxon>Pseudomonadota</taxon>
        <taxon>Betaproteobacteria</taxon>
        <taxon>Burkholderiales</taxon>
        <taxon>Alcaligenaceae</taxon>
        <taxon>Bordetella</taxon>
    </lineage>
</organism>
<dbReference type="KEGG" id="bfz:BAU07_23280"/>
<protein>
    <recommendedName>
        <fullName evidence="2 5">Cell shape-determining protein MreC</fullName>
    </recommendedName>
    <alternativeName>
        <fullName evidence="4 5">Cell shape protein MreC</fullName>
    </alternativeName>
</protein>
<dbReference type="GO" id="GO:0008360">
    <property type="term" value="P:regulation of cell shape"/>
    <property type="evidence" value="ECO:0007669"/>
    <property type="project" value="UniProtKB-KW"/>
</dbReference>
<dbReference type="OrthoDB" id="9808025at2"/>
<dbReference type="AlphaFoldDB" id="A0A193GK58"/>
<dbReference type="InterPro" id="IPR055342">
    <property type="entry name" value="MreC_beta-barrel_core"/>
</dbReference>
<evidence type="ECO:0000256" key="4">
    <source>
        <dbReference type="ARBA" id="ARBA00032089"/>
    </source>
</evidence>
<evidence type="ECO:0000256" key="3">
    <source>
        <dbReference type="ARBA" id="ARBA00022960"/>
    </source>
</evidence>
<gene>
    <name evidence="7" type="ORF">BAU07_23280</name>
</gene>
<keyword evidence="3 5" id="KW-0133">Cell shape</keyword>
<evidence type="ECO:0000259" key="6">
    <source>
        <dbReference type="Pfam" id="PF04085"/>
    </source>
</evidence>
<dbReference type="PIRSF" id="PIRSF038471">
    <property type="entry name" value="MreC"/>
    <property type="match status" value="1"/>
</dbReference>
<dbReference type="STRING" id="463014.BAU07_23280"/>
<name>A0A193GK58_9BORD</name>
<evidence type="ECO:0000313" key="8">
    <source>
        <dbReference type="Proteomes" id="UP000091926"/>
    </source>
</evidence>
<reference evidence="7 8" key="1">
    <citation type="submission" date="2016-06" db="EMBL/GenBank/DDBJ databases">
        <title>Complete genome sequences of Bordetella bronchialis and Bordetella flabilis.</title>
        <authorList>
            <person name="LiPuma J.J."/>
            <person name="Spilker T."/>
        </authorList>
    </citation>
    <scope>NUCLEOTIDE SEQUENCE [LARGE SCALE GENOMIC DNA]</scope>
    <source>
        <strain evidence="7 8">AU10664</strain>
    </source>
</reference>
<evidence type="ECO:0000256" key="5">
    <source>
        <dbReference type="PIRNR" id="PIRNR038471"/>
    </source>
</evidence>
<evidence type="ECO:0000256" key="1">
    <source>
        <dbReference type="ARBA" id="ARBA00009369"/>
    </source>
</evidence>
<dbReference type="PANTHER" id="PTHR34138">
    <property type="entry name" value="CELL SHAPE-DETERMINING PROTEIN MREC"/>
    <property type="match status" value="1"/>
</dbReference>
<dbReference type="Proteomes" id="UP000091926">
    <property type="component" value="Chromosome"/>
</dbReference>
<comment type="similarity">
    <text evidence="1 5">Belongs to the MreC family.</text>
</comment>
<comment type="function">
    <text evidence="5">Involved in formation and maintenance of cell shape.</text>
</comment>
<dbReference type="NCBIfam" id="TIGR00219">
    <property type="entry name" value="mreC"/>
    <property type="match status" value="1"/>
</dbReference>
<evidence type="ECO:0000313" key="7">
    <source>
        <dbReference type="EMBL" id="ANN79649.1"/>
    </source>
</evidence>
<evidence type="ECO:0000256" key="2">
    <source>
        <dbReference type="ARBA" id="ARBA00013855"/>
    </source>
</evidence>
<accession>A0A193GK58</accession>
<sequence>MPQLNATTPRLFRRGLPAEAKLAVLVVLSLALLLGDSQWHVLEPVRRAVSVVLYPFQRAVLLPRDLVQQVNEWLNAANLVRTENEALQRQRIELAQVATHGAQLAAENAQLRRLLGVTDTLSQHAVVVEVLYEPPNAFNQRLVFNKGSRQGLAPGMPVIDEGGVVGQIVRVTPMTAEAALVTDEQVSIPVQILRNGLRLIAFGGNQPGKIEVRYLAANADIKEGDTIVTSGVGGLFPAGLPVAKVQKVERDTASGFARAVGEPLAHPERYRHFLVLQVDVKRAESNRQEVESSEPDKSE</sequence>
<dbReference type="InterPro" id="IPR007221">
    <property type="entry name" value="MreC"/>
</dbReference>
<dbReference type="InterPro" id="IPR042177">
    <property type="entry name" value="Cell/Rod_1"/>
</dbReference>
<dbReference type="EMBL" id="CP016172">
    <property type="protein sequence ID" value="ANN79649.1"/>
    <property type="molecule type" value="Genomic_DNA"/>
</dbReference>
<dbReference type="PANTHER" id="PTHR34138:SF1">
    <property type="entry name" value="CELL SHAPE-DETERMINING PROTEIN MREC"/>
    <property type="match status" value="1"/>
</dbReference>
<dbReference type="Gene3D" id="2.40.10.340">
    <property type="entry name" value="Rod shape-determining protein MreC, domain 1"/>
    <property type="match status" value="1"/>
</dbReference>
<dbReference type="Gene3D" id="2.40.10.350">
    <property type="entry name" value="Rod shape-determining protein MreC, domain 2"/>
    <property type="match status" value="1"/>
</dbReference>
<keyword evidence="8" id="KW-1185">Reference proteome</keyword>
<dbReference type="InterPro" id="IPR042175">
    <property type="entry name" value="Cell/Rod_MreC_2"/>
</dbReference>
<dbReference type="Pfam" id="PF04085">
    <property type="entry name" value="MreC"/>
    <property type="match status" value="1"/>
</dbReference>
<feature type="domain" description="Rod shape-determining protein MreC beta-barrel core" evidence="6">
    <location>
        <begin position="130"/>
        <end position="277"/>
    </location>
</feature>
<proteinExistence type="inferred from homology"/>